<reference evidence="1 2" key="1">
    <citation type="journal article" date="2011" name="J. Bacteriol.">
        <title>Comparative genomics of 28 Salmonella enterica isolates: evidence for CRISPR-mediated adaptive sublineage evolution.</title>
        <authorList>
            <person name="Fricke W.F."/>
            <person name="Mammel M.K."/>
            <person name="McDermott P.F."/>
            <person name="Tartera C."/>
            <person name="White D.G."/>
            <person name="Leclerc J.E."/>
            <person name="Ravel J."/>
            <person name="Cebula T.A."/>
        </authorList>
    </citation>
    <scope>NUCLEOTIDE SEQUENCE [LARGE SCALE GENOMIC DNA]</scope>
    <source>
        <strain evidence="1 2">SL254</strain>
    </source>
</reference>
<evidence type="ECO:0000313" key="2">
    <source>
        <dbReference type="Proteomes" id="UP000008824"/>
    </source>
</evidence>
<accession>A0A0H3BKR7</accession>
<dbReference type="HOGENOM" id="CLU_2958040_0_0_6"/>
<name>A0A0H3BKR7_SALNS</name>
<sequence>MNKRFNIDWDNELTQEQLINLILTDEDLPKLRSLTIVIGRHNTPAIADFLATLSLSQRE</sequence>
<dbReference type="EMBL" id="CP001113">
    <property type="protein sequence ID" value="ACF61435.1"/>
    <property type="molecule type" value="Genomic_DNA"/>
</dbReference>
<evidence type="ECO:0000313" key="1">
    <source>
        <dbReference type="EMBL" id="ACF61435.1"/>
    </source>
</evidence>
<dbReference type="AlphaFoldDB" id="A0A0H3BKR7"/>
<evidence type="ECO:0008006" key="3">
    <source>
        <dbReference type="Google" id="ProtNLM"/>
    </source>
</evidence>
<dbReference type="Proteomes" id="UP000008824">
    <property type="component" value="Chromosome"/>
</dbReference>
<organism evidence="1 2">
    <name type="scientific">Salmonella newport (strain SL254)</name>
    <dbReference type="NCBI Taxonomy" id="423368"/>
    <lineage>
        <taxon>Bacteria</taxon>
        <taxon>Pseudomonadati</taxon>
        <taxon>Pseudomonadota</taxon>
        <taxon>Gammaproteobacteria</taxon>
        <taxon>Enterobacterales</taxon>
        <taxon>Enterobacteriaceae</taxon>
        <taxon>Salmonella</taxon>
    </lineage>
</organism>
<proteinExistence type="predicted"/>
<protein>
    <recommendedName>
        <fullName evidence="3">Cytoplasmic protein</fullName>
    </recommendedName>
</protein>
<gene>
    <name evidence="1" type="ordered locus">SNSL254_A4291</name>
</gene>
<dbReference type="KEGG" id="see:SNSL254_A4291"/>